<gene>
    <name evidence="5" type="ORF">FCC1311_055882</name>
</gene>
<dbReference type="InterPro" id="IPR004046">
    <property type="entry name" value="GST_C"/>
</dbReference>
<evidence type="ECO:0000256" key="2">
    <source>
        <dbReference type="RuleBase" id="RU003494"/>
    </source>
</evidence>
<feature type="domain" description="GST N-terminal" evidence="3">
    <location>
        <begin position="1"/>
        <end position="87"/>
    </location>
</feature>
<dbReference type="Proteomes" id="UP000241890">
    <property type="component" value="Unassembled WGS sequence"/>
</dbReference>
<comment type="similarity">
    <text evidence="1 2">Belongs to the GST superfamily.</text>
</comment>
<dbReference type="SUPFAM" id="SSF47616">
    <property type="entry name" value="GST C-terminal domain-like"/>
    <property type="match status" value="1"/>
</dbReference>
<dbReference type="GO" id="GO:0016740">
    <property type="term" value="F:transferase activity"/>
    <property type="evidence" value="ECO:0007669"/>
    <property type="project" value="UniProtKB-KW"/>
</dbReference>
<proteinExistence type="inferred from homology"/>
<dbReference type="Gene3D" id="3.40.30.10">
    <property type="entry name" value="Glutaredoxin"/>
    <property type="match status" value="1"/>
</dbReference>
<comment type="caution">
    <text evidence="5">The sequence shown here is derived from an EMBL/GenBank/DDBJ whole genome shotgun (WGS) entry which is preliminary data.</text>
</comment>
<dbReference type="PANTHER" id="PTHR44051:SF19">
    <property type="entry name" value="DISULFIDE-BOND OXIDOREDUCTASE YFCG"/>
    <property type="match status" value="1"/>
</dbReference>
<dbReference type="SFLD" id="SFLDG01151">
    <property type="entry name" value="Main.2:_Nu-like"/>
    <property type="match status" value="1"/>
</dbReference>
<evidence type="ECO:0000259" key="4">
    <source>
        <dbReference type="PROSITE" id="PS50405"/>
    </source>
</evidence>
<dbReference type="SFLD" id="SFLDG00358">
    <property type="entry name" value="Main_(cytGST)"/>
    <property type="match status" value="1"/>
</dbReference>
<dbReference type="PROSITE" id="PS50404">
    <property type="entry name" value="GST_NTER"/>
    <property type="match status" value="1"/>
</dbReference>
<dbReference type="AlphaFoldDB" id="A0A2R5GEL3"/>
<dbReference type="Pfam" id="PF02798">
    <property type="entry name" value="GST_N"/>
    <property type="match status" value="1"/>
</dbReference>
<dbReference type="InterPro" id="IPR036249">
    <property type="entry name" value="Thioredoxin-like_sf"/>
</dbReference>
<keyword evidence="5" id="KW-0808">Transferase</keyword>
<accession>A0A2R5GEL3</accession>
<dbReference type="PROSITE" id="PS50405">
    <property type="entry name" value="GST_CTER"/>
    <property type="match status" value="1"/>
</dbReference>
<dbReference type="InterPro" id="IPR010987">
    <property type="entry name" value="Glutathione-S-Trfase_C-like"/>
</dbReference>
<keyword evidence="6" id="KW-1185">Reference proteome</keyword>
<dbReference type="SUPFAM" id="SSF52833">
    <property type="entry name" value="Thioredoxin-like"/>
    <property type="match status" value="1"/>
</dbReference>
<dbReference type="InterPro" id="IPR040079">
    <property type="entry name" value="Glutathione_S-Trfase"/>
</dbReference>
<protein>
    <submittedName>
        <fullName evidence="5">Glutathione S-transferase</fullName>
    </submittedName>
</protein>
<sequence>MLEVFFAPTPNGWKLSILVEELVESGKMSREDFKVVGVNLGKGEQFTEEFLSVSPNGRIPAIRDGAKTVFESGACLMYVAEKWKAFFPEKYKYEVLQWLFWQVGGLGPMAGQVSHFVNYAPLIDEKADHTYPLERYKREYKRLLSVMDVQLGKTKYLACDEYTIADMASYGWIIPYRRFGVEDLSEMPNLQRWFDELKNRPAVRRGVETLKNENQNIGKNAKTSKNFKDVANVLFKKSKM</sequence>
<dbReference type="Gene3D" id="1.20.1050.10">
    <property type="match status" value="1"/>
</dbReference>
<evidence type="ECO:0000259" key="3">
    <source>
        <dbReference type="PROSITE" id="PS50404"/>
    </source>
</evidence>
<evidence type="ECO:0000256" key="1">
    <source>
        <dbReference type="ARBA" id="ARBA00007409"/>
    </source>
</evidence>
<dbReference type="InterPro" id="IPR004045">
    <property type="entry name" value="Glutathione_S-Trfase_N"/>
</dbReference>
<evidence type="ECO:0000313" key="5">
    <source>
        <dbReference type="EMBL" id="GBG29366.1"/>
    </source>
</evidence>
<dbReference type="SFLD" id="SFLDS00019">
    <property type="entry name" value="Glutathione_Transferase_(cytos"/>
    <property type="match status" value="1"/>
</dbReference>
<feature type="domain" description="GST C-terminal" evidence="4">
    <location>
        <begin position="88"/>
        <end position="220"/>
    </location>
</feature>
<dbReference type="CDD" id="cd03048">
    <property type="entry name" value="GST_N_Ure2p_like"/>
    <property type="match status" value="1"/>
</dbReference>
<dbReference type="Pfam" id="PF00043">
    <property type="entry name" value="GST_C"/>
    <property type="match status" value="1"/>
</dbReference>
<organism evidence="5 6">
    <name type="scientific">Hondaea fermentalgiana</name>
    <dbReference type="NCBI Taxonomy" id="2315210"/>
    <lineage>
        <taxon>Eukaryota</taxon>
        <taxon>Sar</taxon>
        <taxon>Stramenopiles</taxon>
        <taxon>Bigyra</taxon>
        <taxon>Labyrinthulomycetes</taxon>
        <taxon>Thraustochytrida</taxon>
        <taxon>Thraustochytriidae</taxon>
        <taxon>Hondaea</taxon>
    </lineage>
</organism>
<dbReference type="PANTHER" id="PTHR44051">
    <property type="entry name" value="GLUTATHIONE S-TRANSFERASE-RELATED"/>
    <property type="match status" value="1"/>
</dbReference>
<dbReference type="OrthoDB" id="58082at2759"/>
<dbReference type="InParanoid" id="A0A2R5GEL3"/>
<evidence type="ECO:0000313" key="6">
    <source>
        <dbReference type="Proteomes" id="UP000241890"/>
    </source>
</evidence>
<name>A0A2R5GEL3_9STRA</name>
<dbReference type="InterPro" id="IPR036282">
    <property type="entry name" value="Glutathione-S-Trfase_C_sf"/>
</dbReference>
<dbReference type="EMBL" id="BEYU01000056">
    <property type="protein sequence ID" value="GBG29366.1"/>
    <property type="molecule type" value="Genomic_DNA"/>
</dbReference>
<reference evidence="5 6" key="1">
    <citation type="submission" date="2017-12" db="EMBL/GenBank/DDBJ databases">
        <title>Sequencing, de novo assembly and annotation of complete genome of a new Thraustochytrid species, strain FCC1311.</title>
        <authorList>
            <person name="Sedici K."/>
            <person name="Godart F."/>
            <person name="Aiese Cigliano R."/>
            <person name="Sanseverino W."/>
            <person name="Barakat M."/>
            <person name="Ortet P."/>
            <person name="Marechal E."/>
            <person name="Cagnac O."/>
            <person name="Amato A."/>
        </authorList>
    </citation>
    <scope>NUCLEOTIDE SEQUENCE [LARGE SCALE GENOMIC DNA]</scope>
</reference>